<evidence type="ECO:0008006" key="4">
    <source>
        <dbReference type="Google" id="ProtNLM"/>
    </source>
</evidence>
<proteinExistence type="predicted"/>
<dbReference type="Proteomes" id="UP000308652">
    <property type="component" value="Unassembled WGS sequence"/>
</dbReference>
<feature type="compositionally biased region" description="Low complexity" evidence="1">
    <location>
        <begin position="37"/>
        <end position="46"/>
    </location>
</feature>
<feature type="compositionally biased region" description="Polar residues" evidence="1">
    <location>
        <begin position="1"/>
        <end position="23"/>
    </location>
</feature>
<protein>
    <recommendedName>
        <fullName evidence="4">Tubby C-terminal-like domain-containing protein</fullName>
    </recommendedName>
</protein>
<evidence type="ECO:0000313" key="3">
    <source>
        <dbReference type="Proteomes" id="UP000308652"/>
    </source>
</evidence>
<gene>
    <name evidence="2" type="ORF">BDQ12DRAFT_668107</name>
</gene>
<dbReference type="AlphaFoldDB" id="A0A5C3LUZ4"/>
<evidence type="ECO:0000313" key="2">
    <source>
        <dbReference type="EMBL" id="TFK35936.1"/>
    </source>
</evidence>
<organism evidence="2 3">
    <name type="scientific">Crucibulum laeve</name>
    <dbReference type="NCBI Taxonomy" id="68775"/>
    <lineage>
        <taxon>Eukaryota</taxon>
        <taxon>Fungi</taxon>
        <taxon>Dikarya</taxon>
        <taxon>Basidiomycota</taxon>
        <taxon>Agaricomycotina</taxon>
        <taxon>Agaricomycetes</taxon>
        <taxon>Agaricomycetidae</taxon>
        <taxon>Agaricales</taxon>
        <taxon>Agaricineae</taxon>
        <taxon>Nidulariaceae</taxon>
        <taxon>Crucibulum</taxon>
    </lineage>
</organism>
<evidence type="ECO:0000256" key="1">
    <source>
        <dbReference type="SAM" id="MobiDB-lite"/>
    </source>
</evidence>
<dbReference type="OrthoDB" id="3191568at2759"/>
<dbReference type="EMBL" id="ML213617">
    <property type="protein sequence ID" value="TFK35936.1"/>
    <property type="molecule type" value="Genomic_DNA"/>
</dbReference>
<accession>A0A5C3LUZ4</accession>
<feature type="region of interest" description="Disordered" evidence="1">
    <location>
        <begin position="1"/>
        <end position="46"/>
    </location>
</feature>
<sequence>MHNSNPYAQGGWQVSQSNNNSDPPQDHYLPPSVQGALPSLPSSSSPTHGQPNFVTFYFTSFNPDITNCVVIGPARKYTDILTATNPESTIECTLFQDSDGRISSMIEWIGRHPYVEVKDAVSREPVRDFIRLSADQSYRTMIVKGKQYAWVPSPTGMILYNMTYNPPEIVARAIRSHDTVTLQITAQAIHAGLMDVTVVAAVLLLSNRNID</sequence>
<keyword evidence="3" id="KW-1185">Reference proteome</keyword>
<reference evidence="2 3" key="1">
    <citation type="journal article" date="2019" name="Nat. Ecol. Evol.">
        <title>Megaphylogeny resolves global patterns of mushroom evolution.</title>
        <authorList>
            <person name="Varga T."/>
            <person name="Krizsan K."/>
            <person name="Foldi C."/>
            <person name="Dima B."/>
            <person name="Sanchez-Garcia M."/>
            <person name="Sanchez-Ramirez S."/>
            <person name="Szollosi G.J."/>
            <person name="Szarkandi J.G."/>
            <person name="Papp V."/>
            <person name="Albert L."/>
            <person name="Andreopoulos W."/>
            <person name="Angelini C."/>
            <person name="Antonin V."/>
            <person name="Barry K.W."/>
            <person name="Bougher N.L."/>
            <person name="Buchanan P."/>
            <person name="Buyck B."/>
            <person name="Bense V."/>
            <person name="Catcheside P."/>
            <person name="Chovatia M."/>
            <person name="Cooper J."/>
            <person name="Damon W."/>
            <person name="Desjardin D."/>
            <person name="Finy P."/>
            <person name="Geml J."/>
            <person name="Haridas S."/>
            <person name="Hughes K."/>
            <person name="Justo A."/>
            <person name="Karasinski D."/>
            <person name="Kautmanova I."/>
            <person name="Kiss B."/>
            <person name="Kocsube S."/>
            <person name="Kotiranta H."/>
            <person name="LaButti K.M."/>
            <person name="Lechner B.E."/>
            <person name="Liimatainen K."/>
            <person name="Lipzen A."/>
            <person name="Lukacs Z."/>
            <person name="Mihaltcheva S."/>
            <person name="Morgado L.N."/>
            <person name="Niskanen T."/>
            <person name="Noordeloos M.E."/>
            <person name="Ohm R.A."/>
            <person name="Ortiz-Santana B."/>
            <person name="Ovrebo C."/>
            <person name="Racz N."/>
            <person name="Riley R."/>
            <person name="Savchenko A."/>
            <person name="Shiryaev A."/>
            <person name="Soop K."/>
            <person name="Spirin V."/>
            <person name="Szebenyi C."/>
            <person name="Tomsovsky M."/>
            <person name="Tulloss R.E."/>
            <person name="Uehling J."/>
            <person name="Grigoriev I.V."/>
            <person name="Vagvolgyi C."/>
            <person name="Papp T."/>
            <person name="Martin F.M."/>
            <person name="Miettinen O."/>
            <person name="Hibbett D.S."/>
            <person name="Nagy L.G."/>
        </authorList>
    </citation>
    <scope>NUCLEOTIDE SEQUENCE [LARGE SCALE GENOMIC DNA]</scope>
    <source>
        <strain evidence="2 3">CBS 166.37</strain>
    </source>
</reference>
<name>A0A5C3LUZ4_9AGAR</name>